<reference evidence="1" key="1">
    <citation type="submission" date="2023-04" db="EMBL/GenBank/DDBJ databases">
        <authorList>
            <person name="Vijverberg K."/>
            <person name="Xiong W."/>
            <person name="Schranz E."/>
        </authorList>
    </citation>
    <scope>NUCLEOTIDE SEQUENCE</scope>
</reference>
<sequence length="130" mass="15079">MWCSRKITAFKVTGPIETDSFPNAEFKVVRGSASQVHKLTLVDLPCLNPYDWIMLYNLLLRDGQKYEPIIAHLKMRLVSYIQEVGKMDVERVVVLRRKPSVLHKEVPEGFKKLKLGNIYKEGLYVVFQAR</sequence>
<gene>
    <name evidence="1" type="ORF">LSALG_LOCUS29102</name>
</gene>
<name>A0AA35ZC99_LACSI</name>
<organism evidence="1 2">
    <name type="scientific">Lactuca saligna</name>
    <name type="common">Willowleaf lettuce</name>
    <dbReference type="NCBI Taxonomy" id="75948"/>
    <lineage>
        <taxon>Eukaryota</taxon>
        <taxon>Viridiplantae</taxon>
        <taxon>Streptophyta</taxon>
        <taxon>Embryophyta</taxon>
        <taxon>Tracheophyta</taxon>
        <taxon>Spermatophyta</taxon>
        <taxon>Magnoliopsida</taxon>
        <taxon>eudicotyledons</taxon>
        <taxon>Gunneridae</taxon>
        <taxon>Pentapetalae</taxon>
        <taxon>asterids</taxon>
        <taxon>campanulids</taxon>
        <taxon>Asterales</taxon>
        <taxon>Asteraceae</taxon>
        <taxon>Cichorioideae</taxon>
        <taxon>Cichorieae</taxon>
        <taxon>Lactucinae</taxon>
        <taxon>Lactuca</taxon>
    </lineage>
</organism>
<evidence type="ECO:0000313" key="1">
    <source>
        <dbReference type="EMBL" id="CAI9289883.1"/>
    </source>
</evidence>
<evidence type="ECO:0000313" key="2">
    <source>
        <dbReference type="Proteomes" id="UP001177003"/>
    </source>
</evidence>
<accession>A0AA35ZC99</accession>
<dbReference type="Proteomes" id="UP001177003">
    <property type="component" value="Chromosome 6"/>
</dbReference>
<protein>
    <submittedName>
        <fullName evidence="1">Uncharacterized protein</fullName>
    </submittedName>
</protein>
<dbReference type="AlphaFoldDB" id="A0AA35ZC99"/>
<keyword evidence="2" id="KW-1185">Reference proteome</keyword>
<proteinExistence type="predicted"/>
<dbReference type="EMBL" id="OX465082">
    <property type="protein sequence ID" value="CAI9289883.1"/>
    <property type="molecule type" value="Genomic_DNA"/>
</dbReference>